<sequence>MTQMMPQEQESVSLLASMAAVDHGIALRVLRKHNGNMERAAEALITGDRGESPQPPKTTSIDPSATVIDLTGDDNDEEMNRALQMSLDESASQPQFGPSTRPPDPNWSMVPASGSHLSTPRQSTQEDENLKEAIKASLAEPDNESIPNTDDMVRDEDGRPVALRPDDPSLAYAALVLHALFHVPQVRQRLSRLMLPTSEQDLKEDSAEVFMFKLLELFTNMDLAKISAIFGNDIYDSLRTPRATQPDLPVEISRAFIDPVTRIIEQCLEIQEAQESPPRQSLFMFSSARIEISPLRSSAPHRFERGTVVTVEVGHDPKLPNELVARLASILHTVDGDVIKHEGIDKPSEVVIFQLKTYSTFSTSNLSMANEGFVYPRLIYMDRFLLENFHVTNEKNKKQREIISLIADLEKKKEEITKSDNTDTIANLKTAINYYENVARDGNMPERRTTLDTVTQQLKTTLAALEAKLERIDIEVNDLRQKLDNLFECPELQNHPYELRAVLVHTGLSGRKHIYSYVQDTQCRWWKTVDYTVSQVSEEEVLGDTKGVALGAGPYMLIYSRSLTPEQLKEPCPWPEAYVAAVNHHNETFLATLKDGYSVVQDSNAEASDTVPALPPRPREREVVSLEQKANEDVSMMDMTSS</sequence>
<dbReference type="GO" id="GO:0005829">
    <property type="term" value="C:cytosol"/>
    <property type="evidence" value="ECO:0007669"/>
    <property type="project" value="TreeGrafter"/>
</dbReference>
<dbReference type="PROSITE" id="PS50030">
    <property type="entry name" value="UBA"/>
    <property type="match status" value="1"/>
</dbReference>
<feature type="compositionally biased region" description="Basic and acidic residues" evidence="2">
    <location>
        <begin position="617"/>
        <end position="632"/>
    </location>
</feature>
<dbReference type="GO" id="GO:0004843">
    <property type="term" value="F:cysteine-type deubiquitinase activity"/>
    <property type="evidence" value="ECO:0007669"/>
    <property type="project" value="InterPro"/>
</dbReference>
<name>A0A8H5CWP6_9AGAR</name>
<protein>
    <recommendedName>
        <fullName evidence="7">USP domain-containing protein</fullName>
    </recommendedName>
</protein>
<dbReference type="Proteomes" id="UP000559256">
    <property type="component" value="Unassembled WGS sequence"/>
</dbReference>
<dbReference type="InterPro" id="IPR028889">
    <property type="entry name" value="USP"/>
</dbReference>
<feature type="region of interest" description="Disordered" evidence="2">
    <location>
        <begin position="44"/>
        <end position="72"/>
    </location>
</feature>
<feature type="coiled-coil region" evidence="1">
    <location>
        <begin position="455"/>
        <end position="489"/>
    </location>
</feature>
<accession>A0A8H5CWP6</accession>
<dbReference type="SUPFAM" id="SSF54001">
    <property type="entry name" value="Cysteine proteinases"/>
    <property type="match status" value="1"/>
</dbReference>
<dbReference type="InterPro" id="IPR001394">
    <property type="entry name" value="Peptidase_C19_UCH"/>
</dbReference>
<dbReference type="PROSITE" id="PS50235">
    <property type="entry name" value="USP_3"/>
    <property type="match status" value="1"/>
</dbReference>
<evidence type="ECO:0000313" key="5">
    <source>
        <dbReference type="EMBL" id="KAF5348037.1"/>
    </source>
</evidence>
<evidence type="ECO:0008006" key="7">
    <source>
        <dbReference type="Google" id="ProtNLM"/>
    </source>
</evidence>
<evidence type="ECO:0000256" key="1">
    <source>
        <dbReference type="SAM" id="Coils"/>
    </source>
</evidence>
<keyword evidence="6" id="KW-1185">Reference proteome</keyword>
<evidence type="ECO:0000256" key="2">
    <source>
        <dbReference type="SAM" id="MobiDB-lite"/>
    </source>
</evidence>
<dbReference type="AlphaFoldDB" id="A0A8H5CWP6"/>
<comment type="caution">
    <text evidence="5">The sequence shown here is derived from an EMBL/GenBank/DDBJ whole genome shotgun (WGS) entry which is preliminary data.</text>
</comment>
<reference evidence="5 6" key="1">
    <citation type="journal article" date="2020" name="ISME J.">
        <title>Uncovering the hidden diversity of litter-decomposition mechanisms in mushroom-forming fungi.</title>
        <authorList>
            <person name="Floudas D."/>
            <person name="Bentzer J."/>
            <person name="Ahren D."/>
            <person name="Johansson T."/>
            <person name="Persson P."/>
            <person name="Tunlid A."/>
        </authorList>
    </citation>
    <scope>NUCLEOTIDE SEQUENCE [LARGE SCALE GENOMIC DNA]</scope>
    <source>
        <strain evidence="5 6">CBS 291.85</strain>
    </source>
</reference>
<dbReference type="Pfam" id="PF02809">
    <property type="entry name" value="UIM"/>
    <property type="match status" value="2"/>
</dbReference>
<evidence type="ECO:0000259" key="4">
    <source>
        <dbReference type="PROSITE" id="PS50235"/>
    </source>
</evidence>
<dbReference type="Gene3D" id="6.10.140.100">
    <property type="match status" value="1"/>
</dbReference>
<dbReference type="InterPro" id="IPR050164">
    <property type="entry name" value="Peptidase_C19"/>
</dbReference>
<dbReference type="Pfam" id="PF00443">
    <property type="entry name" value="UCH"/>
    <property type="match status" value="1"/>
</dbReference>
<dbReference type="EMBL" id="JAACJM010000088">
    <property type="protein sequence ID" value="KAF5348037.1"/>
    <property type="molecule type" value="Genomic_DNA"/>
</dbReference>
<evidence type="ECO:0000259" key="3">
    <source>
        <dbReference type="PROSITE" id="PS50030"/>
    </source>
</evidence>
<keyword evidence="1" id="KW-0175">Coiled coil</keyword>
<feature type="compositionally biased region" description="Polar residues" evidence="2">
    <location>
        <begin position="87"/>
        <end position="98"/>
    </location>
</feature>
<dbReference type="Gene3D" id="3.90.70.10">
    <property type="entry name" value="Cysteine proteinases"/>
    <property type="match status" value="1"/>
</dbReference>
<dbReference type="PANTHER" id="PTHR24006:SF827">
    <property type="entry name" value="UBIQUITIN CARBOXYL-TERMINAL HYDROLASE 34"/>
    <property type="match status" value="1"/>
</dbReference>
<dbReference type="InterPro" id="IPR003903">
    <property type="entry name" value="UIM_dom"/>
</dbReference>
<feature type="region of interest" description="Disordered" evidence="2">
    <location>
        <begin position="87"/>
        <end position="159"/>
    </location>
</feature>
<organism evidence="5 6">
    <name type="scientific">Tetrapyrgos nigripes</name>
    <dbReference type="NCBI Taxonomy" id="182062"/>
    <lineage>
        <taxon>Eukaryota</taxon>
        <taxon>Fungi</taxon>
        <taxon>Dikarya</taxon>
        <taxon>Basidiomycota</taxon>
        <taxon>Agaricomycotina</taxon>
        <taxon>Agaricomycetes</taxon>
        <taxon>Agaricomycetidae</taxon>
        <taxon>Agaricales</taxon>
        <taxon>Marasmiineae</taxon>
        <taxon>Marasmiaceae</taxon>
        <taxon>Tetrapyrgos</taxon>
    </lineage>
</organism>
<dbReference type="GO" id="GO:0005634">
    <property type="term" value="C:nucleus"/>
    <property type="evidence" value="ECO:0007669"/>
    <property type="project" value="TreeGrafter"/>
</dbReference>
<feature type="region of interest" description="Disordered" evidence="2">
    <location>
        <begin position="604"/>
        <end position="642"/>
    </location>
</feature>
<feature type="domain" description="USP" evidence="4">
    <location>
        <begin position="161"/>
        <end position="562"/>
    </location>
</feature>
<dbReference type="InterPro" id="IPR038765">
    <property type="entry name" value="Papain-like_cys_pep_sf"/>
</dbReference>
<gene>
    <name evidence="5" type="ORF">D9758_010059</name>
</gene>
<dbReference type="PANTHER" id="PTHR24006">
    <property type="entry name" value="UBIQUITIN CARBOXYL-TERMINAL HYDROLASE"/>
    <property type="match status" value="1"/>
</dbReference>
<dbReference type="GO" id="GO:0016579">
    <property type="term" value="P:protein deubiquitination"/>
    <property type="evidence" value="ECO:0007669"/>
    <property type="project" value="InterPro"/>
</dbReference>
<dbReference type="InterPro" id="IPR015940">
    <property type="entry name" value="UBA"/>
</dbReference>
<dbReference type="OrthoDB" id="443682at2759"/>
<proteinExistence type="predicted"/>
<feature type="domain" description="UBA" evidence="3">
    <location>
        <begin position="6"/>
        <end position="47"/>
    </location>
</feature>
<evidence type="ECO:0000313" key="6">
    <source>
        <dbReference type="Proteomes" id="UP000559256"/>
    </source>
</evidence>